<evidence type="ECO:0000313" key="2">
    <source>
        <dbReference type="Proteomes" id="UP001281147"/>
    </source>
</evidence>
<dbReference type="EMBL" id="JAUTXU010000104">
    <property type="protein sequence ID" value="KAK3708000.1"/>
    <property type="molecule type" value="Genomic_DNA"/>
</dbReference>
<keyword evidence="2" id="KW-1185">Reference proteome</keyword>
<protein>
    <submittedName>
        <fullName evidence="1">Uncharacterized protein</fullName>
    </submittedName>
</protein>
<gene>
    <name evidence="1" type="ORF">LTR37_011693</name>
</gene>
<name>A0ACC3N164_9PEZI</name>
<proteinExistence type="predicted"/>
<dbReference type="Proteomes" id="UP001281147">
    <property type="component" value="Unassembled WGS sequence"/>
</dbReference>
<organism evidence="1 2">
    <name type="scientific">Vermiconidia calcicola</name>
    <dbReference type="NCBI Taxonomy" id="1690605"/>
    <lineage>
        <taxon>Eukaryota</taxon>
        <taxon>Fungi</taxon>
        <taxon>Dikarya</taxon>
        <taxon>Ascomycota</taxon>
        <taxon>Pezizomycotina</taxon>
        <taxon>Dothideomycetes</taxon>
        <taxon>Dothideomycetidae</taxon>
        <taxon>Mycosphaerellales</taxon>
        <taxon>Extremaceae</taxon>
        <taxon>Vermiconidia</taxon>
    </lineage>
</organism>
<sequence>MTEATNNATAPPTQEENKNNRSVIMPSDDETTSSIFLTPSGKTSNNSNTPTTGNNNTPSTTSMANTNTPTTTPNSNPAHIVLQHSKSASHSPLLPFSNIVGVFAKRDEALTCLHSLKDQRLPFNEARAWRQPGGVPQYWNTSDGQDGDECGYQYISRTGEEFVVWMEEHEITG</sequence>
<evidence type="ECO:0000313" key="1">
    <source>
        <dbReference type="EMBL" id="KAK3708000.1"/>
    </source>
</evidence>
<reference evidence="1" key="1">
    <citation type="submission" date="2023-07" db="EMBL/GenBank/DDBJ databases">
        <title>Black Yeasts Isolated from many extreme environments.</title>
        <authorList>
            <person name="Coleine C."/>
            <person name="Stajich J.E."/>
            <person name="Selbmann L."/>
        </authorList>
    </citation>
    <scope>NUCLEOTIDE SEQUENCE</scope>
    <source>
        <strain evidence="1">CCFEE 5714</strain>
    </source>
</reference>
<accession>A0ACC3N164</accession>
<comment type="caution">
    <text evidence="1">The sequence shown here is derived from an EMBL/GenBank/DDBJ whole genome shotgun (WGS) entry which is preliminary data.</text>
</comment>